<dbReference type="InterPro" id="IPR002942">
    <property type="entry name" value="S4_RNA-bd"/>
</dbReference>
<gene>
    <name evidence="5" type="ORF">CICLE_v10031516mg</name>
</gene>
<dbReference type="Gramene" id="ESR49734">
    <property type="protein sequence ID" value="ESR49734"/>
    <property type="gene ID" value="CICLE_v10031516mg"/>
</dbReference>
<accession>V4VBP5</accession>
<name>V4VBP5_CITCL</name>
<evidence type="ECO:0000259" key="4">
    <source>
        <dbReference type="SMART" id="SM00363"/>
    </source>
</evidence>
<evidence type="ECO:0000313" key="5">
    <source>
        <dbReference type="EMBL" id="ESR49734.1"/>
    </source>
</evidence>
<keyword evidence="6" id="KW-1185">Reference proteome</keyword>
<dbReference type="Pfam" id="PF01479">
    <property type="entry name" value="S4"/>
    <property type="match status" value="1"/>
</dbReference>
<dbReference type="GO" id="GO:0032544">
    <property type="term" value="P:plastid translation"/>
    <property type="evidence" value="ECO:0007669"/>
    <property type="project" value="TreeGrafter"/>
</dbReference>
<dbReference type="STRING" id="85681.V4VBP5"/>
<dbReference type="OMA" id="KIDGVMC"/>
<dbReference type="InterPro" id="IPR020094">
    <property type="entry name" value="TruA/RsuA/RluB/E/F_N"/>
</dbReference>
<dbReference type="GO" id="GO:0000489">
    <property type="term" value="P:maturation of SSU-rRNA from tetracistronic rRNA transcript (SSU-rRNA, LSU-rRNA, 4.5S-rRNA, 5S-rRNA)"/>
    <property type="evidence" value="ECO:0007669"/>
    <property type="project" value="TreeGrafter"/>
</dbReference>
<feature type="domain" description="RNA-binding S4" evidence="4">
    <location>
        <begin position="201"/>
        <end position="260"/>
    </location>
</feature>
<dbReference type="PANTHER" id="PTHR47683">
    <property type="entry name" value="PSEUDOURIDINE SYNTHASE FAMILY PROTEIN-RELATED"/>
    <property type="match status" value="1"/>
</dbReference>
<dbReference type="InterPro" id="IPR018496">
    <property type="entry name" value="PsdUridine_synth_RsuA/RluB_CS"/>
</dbReference>
<dbReference type="PANTHER" id="PTHR47683:SF2">
    <property type="entry name" value="RNA-BINDING S4 DOMAIN-CONTAINING PROTEIN"/>
    <property type="match status" value="1"/>
</dbReference>
<dbReference type="EMBL" id="KI536726">
    <property type="protein sequence ID" value="ESR49734.1"/>
    <property type="molecule type" value="Genomic_DNA"/>
</dbReference>
<dbReference type="PROSITE" id="PS01149">
    <property type="entry name" value="PSI_RSU"/>
    <property type="match status" value="1"/>
</dbReference>
<dbReference type="SMART" id="SM00363">
    <property type="entry name" value="S4"/>
    <property type="match status" value="1"/>
</dbReference>
<protein>
    <recommendedName>
        <fullName evidence="4">RNA-binding S4 domain-containing protein</fullName>
    </recommendedName>
</protein>
<evidence type="ECO:0000256" key="1">
    <source>
        <dbReference type="ARBA" id="ARBA00008348"/>
    </source>
</evidence>
<proteinExistence type="inferred from homology"/>
<dbReference type="SUPFAM" id="SSF55120">
    <property type="entry name" value="Pseudouridine synthase"/>
    <property type="match status" value="1"/>
</dbReference>
<dbReference type="Gene3D" id="3.30.70.580">
    <property type="entry name" value="Pseudouridine synthase I, catalytic domain, N-terminal subdomain"/>
    <property type="match status" value="1"/>
</dbReference>
<dbReference type="FunFam" id="3.30.70.580:FF:000013">
    <property type="entry name" value="Ribosomal large subunit pseudouridine synthase B"/>
    <property type="match status" value="1"/>
</dbReference>
<keyword evidence="3" id="KW-0694">RNA-binding</keyword>
<sequence length="451" mass="49755">MKKIRNRFFCCAMVSGIHGKRQETQLGTRTCDSHVSGVLEANKPTSQQEEMASVATAAAITTTTLFSSFFRNPSLCIHRTFPRSRITCSSSSLQFNISFAPPKRKKTQQDDFESGEGSEQQLFIPWIVRGEDGNLKLQTHPPARLVHTLADAKTQNLKVNKKKNDTSAAAAAAAAGGPKAAPKLSKAARRFYNDNFRDTPERLSKVLAAAGVASRRSSEELIFQGQVTVNGSVCNTPQTRVDPARDIIYVNGKRLPKKLPPKVYLALNKPKGYICSAGEKEVKSVMSLFDDYLKSWDKRNPGLPRPRLFTVGRLDVATTGLIIVTNDGDFAQAVSHPSSKLQKEYIATIDGAVNKRHLIAISEGTVIEGTHCTPDVVELLPPQPDIPRPRIRIVVHEGRNHEVRELVKNAGLKLYSLKRLRIGGFRLPSDLGIGMHVELKQSDLKLMGWKS</sequence>
<dbReference type="InterPro" id="IPR042092">
    <property type="entry name" value="PsdUridine_s_RsuA/RluB/E/F_cat"/>
</dbReference>
<dbReference type="InterPro" id="IPR050343">
    <property type="entry name" value="RsuA_PseudoU_synthase"/>
</dbReference>
<dbReference type="FunFam" id="3.10.290.10:FF:000003">
    <property type="entry name" value="Pseudouridine synthase"/>
    <property type="match status" value="1"/>
</dbReference>
<keyword evidence="2" id="KW-0413">Isomerase</keyword>
<dbReference type="InterPro" id="IPR036986">
    <property type="entry name" value="S4_RNA-bd_sf"/>
</dbReference>
<dbReference type="KEGG" id="cic:CICLE_v10031516mg"/>
<dbReference type="InterPro" id="IPR020103">
    <property type="entry name" value="PsdUridine_synth_cat_dom_sf"/>
</dbReference>
<dbReference type="CDD" id="cd00165">
    <property type="entry name" value="S4"/>
    <property type="match status" value="1"/>
</dbReference>
<organism evidence="5 6">
    <name type="scientific">Citrus clementina</name>
    <name type="common">Clementine</name>
    <name type="synonym">Citrus deliciosa x Citrus sinensis</name>
    <dbReference type="NCBI Taxonomy" id="85681"/>
    <lineage>
        <taxon>Eukaryota</taxon>
        <taxon>Viridiplantae</taxon>
        <taxon>Streptophyta</taxon>
        <taxon>Embryophyta</taxon>
        <taxon>Tracheophyta</taxon>
        <taxon>Spermatophyta</taxon>
        <taxon>Magnoliopsida</taxon>
        <taxon>eudicotyledons</taxon>
        <taxon>Gunneridae</taxon>
        <taxon>Pentapetalae</taxon>
        <taxon>rosids</taxon>
        <taxon>malvids</taxon>
        <taxon>Sapindales</taxon>
        <taxon>Rutaceae</taxon>
        <taxon>Aurantioideae</taxon>
        <taxon>Citrus</taxon>
    </lineage>
</organism>
<dbReference type="FunFam" id="3.30.70.1560:FF:000004">
    <property type="entry name" value="Ribosomal large subunit pseudouridine synthase B"/>
    <property type="match status" value="1"/>
</dbReference>
<dbReference type="GO" id="GO:0001522">
    <property type="term" value="P:pseudouridine synthesis"/>
    <property type="evidence" value="ECO:0007669"/>
    <property type="project" value="InterPro"/>
</dbReference>
<dbReference type="Gene3D" id="3.10.290.10">
    <property type="entry name" value="RNA-binding S4 domain"/>
    <property type="match status" value="1"/>
</dbReference>
<dbReference type="SUPFAM" id="SSF55174">
    <property type="entry name" value="Alpha-L RNA-binding motif"/>
    <property type="match status" value="1"/>
</dbReference>
<dbReference type="GO" id="GO:0009507">
    <property type="term" value="C:chloroplast"/>
    <property type="evidence" value="ECO:0007669"/>
    <property type="project" value="TreeGrafter"/>
</dbReference>
<dbReference type="GO" id="GO:0009982">
    <property type="term" value="F:pseudouridine synthase activity"/>
    <property type="evidence" value="ECO:0007669"/>
    <property type="project" value="InterPro"/>
</dbReference>
<evidence type="ECO:0000256" key="3">
    <source>
        <dbReference type="PROSITE-ProRule" id="PRU00182"/>
    </source>
</evidence>
<dbReference type="PROSITE" id="PS50889">
    <property type="entry name" value="S4"/>
    <property type="match status" value="1"/>
</dbReference>
<dbReference type="InParanoid" id="V4VBP5"/>
<dbReference type="AlphaFoldDB" id="V4VBP5"/>
<evidence type="ECO:0000313" key="6">
    <source>
        <dbReference type="Proteomes" id="UP000030687"/>
    </source>
</evidence>
<comment type="similarity">
    <text evidence="1">Belongs to the pseudouridine synthase RsuA family.</text>
</comment>
<dbReference type="GO" id="GO:0000488">
    <property type="term" value="P:maturation of LSU-rRNA from tetracistronic rRNA transcript (SSU-rRNA, LSU-rRNA, 4.5S-rRNA, 5S-rRNA)"/>
    <property type="evidence" value="ECO:0007669"/>
    <property type="project" value="TreeGrafter"/>
</dbReference>
<dbReference type="Pfam" id="PF00849">
    <property type="entry name" value="PseudoU_synth_2"/>
    <property type="match status" value="1"/>
</dbReference>
<evidence type="ECO:0000256" key="2">
    <source>
        <dbReference type="ARBA" id="ARBA00023235"/>
    </source>
</evidence>
<dbReference type="InterPro" id="IPR006145">
    <property type="entry name" value="PsdUridine_synth_RsuA/RluA"/>
</dbReference>
<dbReference type="eggNOG" id="ENOG502QT4T">
    <property type="taxonomic scope" value="Eukaryota"/>
</dbReference>
<dbReference type="Gene3D" id="3.30.70.1560">
    <property type="entry name" value="Alpha-L RNA-binding motif"/>
    <property type="match status" value="1"/>
</dbReference>
<dbReference type="GO" id="GO:0003723">
    <property type="term" value="F:RNA binding"/>
    <property type="evidence" value="ECO:0007669"/>
    <property type="project" value="UniProtKB-KW"/>
</dbReference>
<dbReference type="FunCoup" id="V4VBP5">
    <property type="interactions" value="308"/>
</dbReference>
<dbReference type="Proteomes" id="UP000030687">
    <property type="component" value="Unassembled WGS sequence"/>
</dbReference>
<reference evidence="5 6" key="1">
    <citation type="submission" date="2013-10" db="EMBL/GenBank/DDBJ databases">
        <authorList>
            <consortium name="International Citrus Genome Consortium"/>
            <person name="Jenkins J."/>
            <person name="Schmutz J."/>
            <person name="Prochnik S."/>
            <person name="Rokhsar D."/>
            <person name="Gmitter F."/>
            <person name="Ollitrault P."/>
            <person name="Machado M."/>
            <person name="Talon M."/>
            <person name="Wincker P."/>
            <person name="Jaillon O."/>
            <person name="Morgante M."/>
        </authorList>
    </citation>
    <scope>NUCLEOTIDE SEQUENCE</scope>
    <source>
        <strain evidence="6">cv. Clemenules</strain>
    </source>
</reference>